<evidence type="ECO:0000256" key="2">
    <source>
        <dbReference type="ARBA" id="ARBA00022723"/>
    </source>
</evidence>
<sequence length="371" mass="38677">MDELADLTETLVAIPSHEDETAAGDAIAEWLRAETDARVDRDAVGNVIAYKGATDDPDADTLAFVGHHDVVPPADRQTAGDGNAGDYVVNRRDGRIYGRGAADMKGAVAACMLAFRDAEPPAGRELAVASFVGEEVGGTGARHAIDEGFVPDRAVVAEGSTDYSKPGVTDVAVAHKGRRASTLVASGTAAHASEPAAGENAIYRASDAIDEVRGLDAPESTVFGERVSGSLAVTMVHGGETWNVIPERCEVTIDERTVPGDRADIGRAADAVEGVAWEVDQDLPPMACGDDAFADAALAAAREVHDDLGLDAPEHVVKPHATDAGWLAEAGADCLVCGASEPGEAHTDTESVGIDVLERCYRIYRAIADRE</sequence>
<dbReference type="AlphaFoldDB" id="A0A2A2FI11"/>
<dbReference type="OrthoDB" id="133929at2157"/>
<organism evidence="6 7">
    <name type="scientific">Halorubrum salipaludis</name>
    <dbReference type="NCBI Taxonomy" id="2032630"/>
    <lineage>
        <taxon>Archaea</taxon>
        <taxon>Methanobacteriati</taxon>
        <taxon>Methanobacteriota</taxon>
        <taxon>Stenosarchaea group</taxon>
        <taxon>Halobacteria</taxon>
        <taxon>Halobacteriales</taxon>
        <taxon>Haloferacaceae</taxon>
        <taxon>Halorubrum</taxon>
    </lineage>
</organism>
<dbReference type="SUPFAM" id="SSF55031">
    <property type="entry name" value="Bacterial exopeptidase dimerisation domain"/>
    <property type="match status" value="1"/>
</dbReference>
<comment type="cofactor">
    <cofactor evidence="1">
        <name>Zn(2+)</name>
        <dbReference type="ChEBI" id="CHEBI:29105"/>
    </cofactor>
</comment>
<dbReference type="GO" id="GO:0016787">
    <property type="term" value="F:hydrolase activity"/>
    <property type="evidence" value="ECO:0007669"/>
    <property type="project" value="UniProtKB-KW"/>
</dbReference>
<protein>
    <submittedName>
        <fullName evidence="6">Peptidase M20</fullName>
    </submittedName>
</protein>
<dbReference type="Gene3D" id="3.40.630.10">
    <property type="entry name" value="Zn peptidases"/>
    <property type="match status" value="1"/>
</dbReference>
<dbReference type="SUPFAM" id="SSF53187">
    <property type="entry name" value="Zn-dependent exopeptidases"/>
    <property type="match status" value="1"/>
</dbReference>
<feature type="domain" description="Peptidase M20 dimerisation" evidence="5">
    <location>
        <begin position="173"/>
        <end position="264"/>
    </location>
</feature>
<proteinExistence type="predicted"/>
<evidence type="ECO:0000256" key="4">
    <source>
        <dbReference type="ARBA" id="ARBA00022833"/>
    </source>
</evidence>
<evidence type="ECO:0000256" key="3">
    <source>
        <dbReference type="ARBA" id="ARBA00022801"/>
    </source>
</evidence>
<dbReference type="PROSITE" id="PS00758">
    <property type="entry name" value="ARGE_DAPE_CPG2_1"/>
    <property type="match status" value="1"/>
</dbReference>
<accession>A0A2A2FI11</accession>
<keyword evidence="3" id="KW-0378">Hydrolase</keyword>
<evidence type="ECO:0000256" key="1">
    <source>
        <dbReference type="ARBA" id="ARBA00001947"/>
    </source>
</evidence>
<dbReference type="GO" id="GO:0046872">
    <property type="term" value="F:metal ion binding"/>
    <property type="evidence" value="ECO:0007669"/>
    <property type="project" value="UniProtKB-KW"/>
</dbReference>
<dbReference type="Pfam" id="PF07687">
    <property type="entry name" value="M20_dimer"/>
    <property type="match status" value="1"/>
</dbReference>
<dbReference type="PANTHER" id="PTHR43808">
    <property type="entry name" value="ACETYLORNITHINE DEACETYLASE"/>
    <property type="match status" value="1"/>
</dbReference>
<evidence type="ECO:0000259" key="5">
    <source>
        <dbReference type="Pfam" id="PF07687"/>
    </source>
</evidence>
<dbReference type="Gene3D" id="3.30.70.360">
    <property type="match status" value="1"/>
</dbReference>
<reference evidence="6 7" key="1">
    <citation type="submission" date="2017-08" db="EMBL/GenBank/DDBJ databases">
        <title>The strain WRN001 was isolated from Binhai saline alkaline soil, Tianjin, China.</title>
        <authorList>
            <person name="Liu D."/>
            <person name="Zhang G."/>
        </authorList>
    </citation>
    <scope>NUCLEOTIDE SEQUENCE [LARGE SCALE GENOMIC DNA]</scope>
    <source>
        <strain evidence="6 7">WN019</strain>
    </source>
</reference>
<dbReference type="InterPro" id="IPR001261">
    <property type="entry name" value="ArgE/DapE_CS"/>
</dbReference>
<dbReference type="Pfam" id="PF01546">
    <property type="entry name" value="Peptidase_M20"/>
    <property type="match status" value="1"/>
</dbReference>
<evidence type="ECO:0000313" key="7">
    <source>
        <dbReference type="Proteomes" id="UP000218083"/>
    </source>
</evidence>
<dbReference type="InterPro" id="IPR050072">
    <property type="entry name" value="Peptidase_M20A"/>
</dbReference>
<dbReference type="InterPro" id="IPR002933">
    <property type="entry name" value="Peptidase_M20"/>
</dbReference>
<dbReference type="EMBL" id="NSKC01000003">
    <property type="protein sequence ID" value="PAU84229.1"/>
    <property type="molecule type" value="Genomic_DNA"/>
</dbReference>
<dbReference type="InterPro" id="IPR036264">
    <property type="entry name" value="Bact_exopeptidase_dim_dom"/>
</dbReference>
<dbReference type="Proteomes" id="UP000218083">
    <property type="component" value="Unassembled WGS sequence"/>
</dbReference>
<dbReference type="RefSeq" id="WP_095636582.1">
    <property type="nucleotide sequence ID" value="NZ_NSKC01000003.1"/>
</dbReference>
<dbReference type="InterPro" id="IPR011650">
    <property type="entry name" value="Peptidase_M20_dimer"/>
</dbReference>
<evidence type="ECO:0000313" key="6">
    <source>
        <dbReference type="EMBL" id="PAU84229.1"/>
    </source>
</evidence>
<comment type="caution">
    <text evidence="6">The sequence shown here is derived from an EMBL/GenBank/DDBJ whole genome shotgun (WGS) entry which is preliminary data.</text>
</comment>
<keyword evidence="7" id="KW-1185">Reference proteome</keyword>
<keyword evidence="4" id="KW-0862">Zinc</keyword>
<gene>
    <name evidence="6" type="ORF">CK500_07300</name>
</gene>
<name>A0A2A2FI11_9EURY</name>
<keyword evidence="2" id="KW-0479">Metal-binding</keyword>